<feature type="domain" description="SPOR" evidence="2">
    <location>
        <begin position="922"/>
        <end position="1005"/>
    </location>
</feature>
<comment type="caution">
    <text evidence="3">The sequence shown here is derived from an EMBL/GenBank/DDBJ whole genome shotgun (WGS) entry which is preliminary data.</text>
</comment>
<dbReference type="Gene3D" id="3.30.70.1070">
    <property type="entry name" value="Sporulation related repeat"/>
    <property type="match status" value="1"/>
</dbReference>
<proteinExistence type="predicted"/>
<feature type="compositionally biased region" description="Polar residues" evidence="1">
    <location>
        <begin position="872"/>
        <end position="882"/>
    </location>
</feature>
<feature type="region of interest" description="Disordered" evidence="1">
    <location>
        <begin position="400"/>
        <end position="426"/>
    </location>
</feature>
<feature type="region of interest" description="Disordered" evidence="1">
    <location>
        <begin position="102"/>
        <end position="126"/>
    </location>
</feature>
<dbReference type="PROSITE" id="PS51724">
    <property type="entry name" value="SPOR"/>
    <property type="match status" value="1"/>
</dbReference>
<protein>
    <recommendedName>
        <fullName evidence="2">SPOR domain-containing protein</fullName>
    </recommendedName>
</protein>
<dbReference type="EMBL" id="WPHG01000002">
    <property type="protein sequence ID" value="MVA97563.1"/>
    <property type="molecule type" value="Genomic_DNA"/>
</dbReference>
<reference evidence="3 4" key="1">
    <citation type="submission" date="2019-12" db="EMBL/GenBank/DDBJ databases">
        <title>Nitratireductor arenosus sp. nov., Isolated from sea sand, Jeju island, South Korea.</title>
        <authorList>
            <person name="Kim W."/>
        </authorList>
    </citation>
    <scope>NUCLEOTIDE SEQUENCE [LARGE SCALE GENOMIC DNA]</scope>
    <source>
        <strain evidence="3 4">CAU 1489</strain>
    </source>
</reference>
<dbReference type="RefSeq" id="WP_156712510.1">
    <property type="nucleotide sequence ID" value="NZ_WPHG01000002.1"/>
</dbReference>
<dbReference type="InterPro" id="IPR036680">
    <property type="entry name" value="SPOR-like_sf"/>
</dbReference>
<feature type="region of interest" description="Disordered" evidence="1">
    <location>
        <begin position="191"/>
        <end position="239"/>
    </location>
</feature>
<feature type="region of interest" description="Disordered" evidence="1">
    <location>
        <begin position="808"/>
        <end position="900"/>
    </location>
</feature>
<evidence type="ECO:0000256" key="1">
    <source>
        <dbReference type="SAM" id="MobiDB-lite"/>
    </source>
</evidence>
<dbReference type="AlphaFoldDB" id="A0A844QHR7"/>
<feature type="compositionally biased region" description="Pro residues" evidence="1">
    <location>
        <begin position="810"/>
        <end position="822"/>
    </location>
</feature>
<organism evidence="3 4">
    <name type="scientific">Nitratireductor arenosus</name>
    <dbReference type="NCBI Taxonomy" id="2682096"/>
    <lineage>
        <taxon>Bacteria</taxon>
        <taxon>Pseudomonadati</taxon>
        <taxon>Pseudomonadota</taxon>
        <taxon>Alphaproteobacteria</taxon>
        <taxon>Hyphomicrobiales</taxon>
        <taxon>Phyllobacteriaceae</taxon>
        <taxon>Nitratireductor</taxon>
    </lineage>
</organism>
<feature type="region of interest" description="Disordered" evidence="1">
    <location>
        <begin position="256"/>
        <end position="288"/>
    </location>
</feature>
<feature type="compositionally biased region" description="Basic and acidic residues" evidence="1">
    <location>
        <begin position="258"/>
        <end position="273"/>
    </location>
</feature>
<keyword evidence="4" id="KW-1185">Reference proteome</keyword>
<feature type="region of interest" description="Disordered" evidence="1">
    <location>
        <begin position="677"/>
        <end position="700"/>
    </location>
</feature>
<dbReference type="Proteomes" id="UP000463224">
    <property type="component" value="Unassembled WGS sequence"/>
</dbReference>
<evidence type="ECO:0000259" key="2">
    <source>
        <dbReference type="PROSITE" id="PS51724"/>
    </source>
</evidence>
<name>A0A844QHR7_9HYPH</name>
<accession>A0A844QHR7</accession>
<feature type="compositionally biased region" description="Basic and acidic residues" evidence="1">
    <location>
        <begin position="105"/>
        <end position="116"/>
    </location>
</feature>
<feature type="compositionally biased region" description="Low complexity" evidence="1">
    <location>
        <begin position="848"/>
        <end position="866"/>
    </location>
</feature>
<dbReference type="InterPro" id="IPR007730">
    <property type="entry name" value="SPOR-like_dom"/>
</dbReference>
<feature type="compositionally biased region" description="Acidic residues" evidence="1">
    <location>
        <begin position="275"/>
        <end position="288"/>
    </location>
</feature>
<feature type="region of interest" description="Disordered" evidence="1">
    <location>
        <begin position="301"/>
        <end position="336"/>
    </location>
</feature>
<feature type="region of interest" description="Disordered" evidence="1">
    <location>
        <begin position="743"/>
        <end position="772"/>
    </location>
</feature>
<feature type="compositionally biased region" description="Basic and acidic residues" evidence="1">
    <location>
        <begin position="322"/>
        <end position="334"/>
    </location>
</feature>
<dbReference type="Pfam" id="PF05036">
    <property type="entry name" value="SPOR"/>
    <property type="match status" value="1"/>
</dbReference>
<evidence type="ECO:0000313" key="3">
    <source>
        <dbReference type="EMBL" id="MVA97563.1"/>
    </source>
</evidence>
<feature type="compositionally biased region" description="Pro residues" evidence="1">
    <location>
        <begin position="829"/>
        <end position="838"/>
    </location>
</feature>
<gene>
    <name evidence="3" type="ORF">GN330_09930</name>
</gene>
<evidence type="ECO:0000313" key="4">
    <source>
        <dbReference type="Proteomes" id="UP000463224"/>
    </source>
</evidence>
<sequence length="1005" mass="105731">MADLKQLKVKHDDDFAENDPLAELTRIMGGMPQATGAGEVDDDFGIDLERELMGELEQDVEPYARHPLQPREPAPDEHVLPDLGQSFEDELAAEFSASLESVGDMGEHEDVDRDAPAYDQTGYGARAYDSPVRAQAGIAPPTADFDRADDEAAFVDMNFTAAPAEPASGPVRAAGQANDFLTAQPRHGLQEPASDVAADAGITRSAGDDEPVGWGGEPDAAIAGREQDAAPTAPATNEPVFDPFAELAAMALPPAAPEPERIAEASPRARSEVPGEQEETQEWADVDFGEIRDRDAAIAEASMTVEPDPVGQAEIGPGASETDPRPLWADRRFGPSDLDDVQDDVLAHMELGFEQAAPRADRAAQPVAFDGVNPVEMPVEPEVMQSAWQDDHAVAQMPVEPAAPNNDTSQDAADLRATGDADWTQAQSDRADFDAVVWNRPQPVQAATHVARADQAPPAETPRAGFARAAEAPAIETMDVPEGGVEIADETGIPELVQEDEPRLDLADELDMEFASAFEELNRDKPGLSEPQGWSRATDAASLAAERRVADEAAHDDFALGLDETDLAIDDTFDFGGAEPDYDDGGQWRQDGFDDAPGQEAMAAEWPDEAYQVHATDETELASAFHGAAPHADAAEEAPRSGRRGLMIAALVAGVAVVGGISAFALSWGSGDPEAAPAMVKADPSPVKVRPETPGGVTVPNEDKIVYERVAGGDEPGAPAQEKLLSAAEEPVDLVVRDVTPVAPDEADAAPGKSEDRIAPETSNLPGVAGDEPALVTPRRVRTMIVKPDGTLVPRDEPLEVATAAEVEPVPAPLEPPKPAPEPVAAVPAPEPVAPAPEAPVAQDGVGNAEASDNTAAPAPAEADSAPVRVVETTTIRQSGTQKVPDRGPVAPTRPSDQPVEIVGNTRQVNRETQVAALDTQAPKPGEWSMQIASQPSPEGAQQSYVNLAGRYGSILKGRGVNIVKADIAGKGTFWRVRIPAGSRAEATSLCEQYKAAGGSCFVAK</sequence>
<dbReference type="GO" id="GO:0042834">
    <property type="term" value="F:peptidoglycan binding"/>
    <property type="evidence" value="ECO:0007669"/>
    <property type="project" value="InterPro"/>
</dbReference>